<dbReference type="EMBL" id="BGPR01000839">
    <property type="protein sequence ID" value="GBM37391.1"/>
    <property type="molecule type" value="Genomic_DNA"/>
</dbReference>
<evidence type="ECO:0000313" key="3">
    <source>
        <dbReference type="EMBL" id="GBM37391.1"/>
    </source>
</evidence>
<dbReference type="InterPro" id="IPR033891">
    <property type="entry name" value="TTC38"/>
</dbReference>
<evidence type="ECO:0000313" key="4">
    <source>
        <dbReference type="Proteomes" id="UP000499080"/>
    </source>
</evidence>
<reference evidence="3 4" key="1">
    <citation type="journal article" date="2019" name="Sci. Rep.">
        <title>Orb-weaving spider Araneus ventricosus genome elucidates the spidroin gene catalogue.</title>
        <authorList>
            <person name="Kono N."/>
            <person name="Nakamura H."/>
            <person name="Ohtoshi R."/>
            <person name="Moran D.A.P."/>
            <person name="Shinohara A."/>
            <person name="Yoshida Y."/>
            <person name="Fujiwara M."/>
            <person name="Mori M."/>
            <person name="Tomita M."/>
            <person name="Arakawa K."/>
        </authorList>
    </citation>
    <scope>NUCLEOTIDE SEQUENCE [LARGE SCALE GENOMIC DNA]</scope>
</reference>
<gene>
    <name evidence="3" type="primary">ttc38_0</name>
    <name evidence="3" type="ORF">AVEN_28344_1</name>
</gene>
<dbReference type="OrthoDB" id="1427555at2759"/>
<protein>
    <submittedName>
        <fullName evidence="3">Tetratricopeptide repeat protein 38</fullName>
    </submittedName>
</protein>
<proteinExistence type="predicted"/>
<organism evidence="3 4">
    <name type="scientific">Araneus ventricosus</name>
    <name type="common">Orbweaver spider</name>
    <name type="synonym">Epeira ventricosa</name>
    <dbReference type="NCBI Taxonomy" id="182803"/>
    <lineage>
        <taxon>Eukaryota</taxon>
        <taxon>Metazoa</taxon>
        <taxon>Ecdysozoa</taxon>
        <taxon>Arthropoda</taxon>
        <taxon>Chelicerata</taxon>
        <taxon>Arachnida</taxon>
        <taxon>Araneae</taxon>
        <taxon>Araneomorphae</taxon>
        <taxon>Entelegynae</taxon>
        <taxon>Araneoidea</taxon>
        <taxon>Araneidae</taxon>
        <taxon>Araneus</taxon>
    </lineage>
</organism>
<evidence type="ECO:0000256" key="1">
    <source>
        <dbReference type="ARBA" id="ARBA00022737"/>
    </source>
</evidence>
<comment type="caution">
    <text evidence="3">The sequence shown here is derived from an EMBL/GenBank/DDBJ whole genome shotgun (WGS) entry which is preliminary data.</text>
</comment>
<name>A0A4Y2F832_ARAVE</name>
<accession>A0A4Y2F832</accession>
<dbReference type="Proteomes" id="UP000499080">
    <property type="component" value="Unassembled WGS sequence"/>
</dbReference>
<dbReference type="AlphaFoldDB" id="A0A4Y2F832"/>
<dbReference type="PANTHER" id="PTHR16263:SF4">
    <property type="entry name" value="TETRATRICOPEPTIDE REPEAT PROTEIN 38"/>
    <property type="match status" value="1"/>
</dbReference>
<sequence>TGSGTNHTITKDVGYSLCEAIVAYDEGRVEDCCDILYPLRYNIVQIGGSNAQRDMFNLLLIAAAMKSTCKHHQSVLRQLLSERTRFKSISQVPD</sequence>
<evidence type="ECO:0000256" key="2">
    <source>
        <dbReference type="ARBA" id="ARBA00022803"/>
    </source>
</evidence>
<keyword evidence="4" id="KW-1185">Reference proteome</keyword>
<keyword evidence="1" id="KW-0677">Repeat</keyword>
<dbReference type="PANTHER" id="PTHR16263">
    <property type="entry name" value="TETRATRICOPEPTIDE REPEAT PROTEIN 38"/>
    <property type="match status" value="1"/>
</dbReference>
<keyword evidence="2" id="KW-0802">TPR repeat</keyword>
<feature type="non-terminal residue" evidence="3">
    <location>
        <position position="1"/>
    </location>
</feature>